<protein>
    <submittedName>
        <fullName evidence="1">Uncharacterized protein</fullName>
    </submittedName>
</protein>
<sequence>MAIPGCTHRLSDMRIIQVEKVVGKNQRQLIYIHEKPSKILSRHGGHVHNVPAASKHPEISRVYSLETVTTERA</sequence>
<gene>
    <name evidence="1" type="ORF">OIU79_020642</name>
</gene>
<reference evidence="1" key="1">
    <citation type="submission" date="2022-11" db="EMBL/GenBank/DDBJ databases">
        <authorList>
            <person name="Hyden B.L."/>
            <person name="Feng K."/>
            <person name="Yates T."/>
            <person name="Jawdy S."/>
            <person name="Smart L.B."/>
            <person name="Muchero W."/>
        </authorList>
    </citation>
    <scope>NUCLEOTIDE SEQUENCE</scope>
    <source>
        <tissue evidence="1">Shoot tip</tissue>
    </source>
</reference>
<reference evidence="1" key="2">
    <citation type="journal article" date="2023" name="Int. J. Mol. Sci.">
        <title>De Novo Assembly and Annotation of 11 Diverse Shrub Willow (Salix) Genomes Reveals Novel Gene Organization in Sex-Linked Regions.</title>
        <authorList>
            <person name="Hyden B."/>
            <person name="Feng K."/>
            <person name="Yates T.B."/>
            <person name="Jawdy S."/>
            <person name="Cereghino C."/>
            <person name="Smart L.B."/>
            <person name="Muchero W."/>
        </authorList>
    </citation>
    <scope>NUCLEOTIDE SEQUENCE</scope>
    <source>
        <tissue evidence="1">Shoot tip</tissue>
    </source>
</reference>
<comment type="caution">
    <text evidence="1">The sequence shown here is derived from an EMBL/GenBank/DDBJ whole genome shotgun (WGS) entry which is preliminary data.</text>
</comment>
<name>A0A9Q0WM82_SALPP</name>
<dbReference type="AlphaFoldDB" id="A0A9Q0WM82"/>
<dbReference type="EMBL" id="JAPFFK010000003">
    <property type="protein sequence ID" value="KAJ6769816.1"/>
    <property type="molecule type" value="Genomic_DNA"/>
</dbReference>
<proteinExistence type="predicted"/>
<evidence type="ECO:0000313" key="2">
    <source>
        <dbReference type="Proteomes" id="UP001151532"/>
    </source>
</evidence>
<organism evidence="1 2">
    <name type="scientific">Salix purpurea</name>
    <name type="common">Purple osier willow</name>
    <dbReference type="NCBI Taxonomy" id="77065"/>
    <lineage>
        <taxon>Eukaryota</taxon>
        <taxon>Viridiplantae</taxon>
        <taxon>Streptophyta</taxon>
        <taxon>Embryophyta</taxon>
        <taxon>Tracheophyta</taxon>
        <taxon>Spermatophyta</taxon>
        <taxon>Magnoliopsida</taxon>
        <taxon>eudicotyledons</taxon>
        <taxon>Gunneridae</taxon>
        <taxon>Pentapetalae</taxon>
        <taxon>rosids</taxon>
        <taxon>fabids</taxon>
        <taxon>Malpighiales</taxon>
        <taxon>Salicaceae</taxon>
        <taxon>Saliceae</taxon>
        <taxon>Salix</taxon>
    </lineage>
</organism>
<accession>A0A9Q0WM82</accession>
<keyword evidence="2" id="KW-1185">Reference proteome</keyword>
<evidence type="ECO:0000313" key="1">
    <source>
        <dbReference type="EMBL" id="KAJ6769816.1"/>
    </source>
</evidence>
<dbReference type="Proteomes" id="UP001151532">
    <property type="component" value="Chromosome 11"/>
</dbReference>